<sequence length="126" mass="14290">MKVVLRKVTSTPLDFLLEADGVSFKGYLEYYKGKLIFLHADMEGSLELQCDVCGDDFCMSLSEKVEFLISDGLYHDDGSLDLDVVESFDGQVDMEELLHSEIELIKSDYHSCEACKKENSVTERVF</sequence>
<reference evidence="1" key="1">
    <citation type="submission" date="2016-10" db="EMBL/GenBank/DDBJ databases">
        <authorList>
            <person name="de Groot N.N."/>
        </authorList>
    </citation>
    <scope>NUCLEOTIDE SEQUENCE</scope>
</reference>
<organism evidence="1">
    <name type="scientific">hydrothermal vent metagenome</name>
    <dbReference type="NCBI Taxonomy" id="652676"/>
    <lineage>
        <taxon>unclassified sequences</taxon>
        <taxon>metagenomes</taxon>
        <taxon>ecological metagenomes</taxon>
    </lineage>
</organism>
<dbReference type="AlphaFoldDB" id="A0A1W1CEB0"/>
<gene>
    <name evidence="1" type="ORF">MNB_SM-5-574</name>
</gene>
<accession>A0A1W1CEB0</accession>
<evidence type="ECO:0000313" key="1">
    <source>
        <dbReference type="EMBL" id="SFV64061.1"/>
    </source>
</evidence>
<proteinExistence type="predicted"/>
<name>A0A1W1CEB0_9ZZZZ</name>
<protein>
    <recommendedName>
        <fullName evidence="2">DUF177 domain-containing protein</fullName>
    </recommendedName>
</protein>
<dbReference type="EMBL" id="FPHH01000077">
    <property type="protein sequence ID" value="SFV64061.1"/>
    <property type="molecule type" value="Genomic_DNA"/>
</dbReference>
<evidence type="ECO:0008006" key="2">
    <source>
        <dbReference type="Google" id="ProtNLM"/>
    </source>
</evidence>